<keyword evidence="3" id="KW-1133">Transmembrane helix</keyword>
<dbReference type="EMBL" id="FOLQ01000051">
    <property type="protein sequence ID" value="SFF34612.1"/>
    <property type="molecule type" value="Genomic_DNA"/>
</dbReference>
<evidence type="ECO:0000256" key="1">
    <source>
        <dbReference type="SAM" id="Coils"/>
    </source>
</evidence>
<accession>A0A1I2HXL9</accession>
<proteinExistence type="predicted"/>
<dbReference type="STRING" id="662367.SAMN05216167_15110"/>
<protein>
    <submittedName>
        <fullName evidence="4">Uncharacterized protein</fullName>
    </submittedName>
</protein>
<gene>
    <name evidence="4" type="ORF">SAMN05216167_15110</name>
</gene>
<dbReference type="Proteomes" id="UP000198598">
    <property type="component" value="Unassembled WGS sequence"/>
</dbReference>
<feature type="transmembrane region" description="Helical" evidence="3">
    <location>
        <begin position="166"/>
        <end position="186"/>
    </location>
</feature>
<feature type="compositionally biased region" description="Low complexity" evidence="2">
    <location>
        <begin position="14"/>
        <end position="26"/>
    </location>
</feature>
<keyword evidence="3" id="KW-0472">Membrane</keyword>
<name>A0A1I2HXL9_9BACT</name>
<keyword evidence="1" id="KW-0175">Coiled coil</keyword>
<evidence type="ECO:0000313" key="4">
    <source>
        <dbReference type="EMBL" id="SFF34612.1"/>
    </source>
</evidence>
<evidence type="ECO:0000313" key="5">
    <source>
        <dbReference type="Proteomes" id="UP000198598"/>
    </source>
</evidence>
<sequence>MNENKFLKNLNQKPTSSTPVPAASSPSPAPQPAPAADPIQRLVDELNRQNTAIEGLNKRFDRWEKLPRGASQTELAALMETARQGIEFTLNSQKMAELMLPELTKGMPTLSNLKAATDEGVNEIRAVGLATAERIEQASTRAVNRIEWASRSKADVLASRIGFASWQSALLIFTGFLVLVGGAMLANQQRETALAQARTQTQAVREFTDWVKTQPEGKRLYDRYYHP</sequence>
<feature type="region of interest" description="Disordered" evidence="2">
    <location>
        <begin position="1"/>
        <end position="36"/>
    </location>
</feature>
<dbReference type="AlphaFoldDB" id="A0A1I2HXL9"/>
<keyword evidence="3" id="KW-0812">Transmembrane</keyword>
<dbReference type="RefSeq" id="WP_093835233.1">
    <property type="nucleotide sequence ID" value="NZ_FOLQ01000051.1"/>
</dbReference>
<dbReference type="OrthoDB" id="968615at2"/>
<feature type="coiled-coil region" evidence="1">
    <location>
        <begin position="39"/>
        <end position="66"/>
    </location>
</feature>
<organism evidence="4 5">
    <name type="scientific">Spirosoma endophyticum</name>
    <dbReference type="NCBI Taxonomy" id="662367"/>
    <lineage>
        <taxon>Bacteria</taxon>
        <taxon>Pseudomonadati</taxon>
        <taxon>Bacteroidota</taxon>
        <taxon>Cytophagia</taxon>
        <taxon>Cytophagales</taxon>
        <taxon>Cytophagaceae</taxon>
        <taxon>Spirosoma</taxon>
    </lineage>
</organism>
<reference evidence="4 5" key="1">
    <citation type="submission" date="2016-10" db="EMBL/GenBank/DDBJ databases">
        <authorList>
            <person name="de Groot N.N."/>
        </authorList>
    </citation>
    <scope>NUCLEOTIDE SEQUENCE [LARGE SCALE GENOMIC DNA]</scope>
    <source>
        <strain evidence="4 5">DSM 26130</strain>
    </source>
</reference>
<evidence type="ECO:0000256" key="3">
    <source>
        <dbReference type="SAM" id="Phobius"/>
    </source>
</evidence>
<keyword evidence="5" id="KW-1185">Reference proteome</keyword>
<evidence type="ECO:0000256" key="2">
    <source>
        <dbReference type="SAM" id="MobiDB-lite"/>
    </source>
</evidence>
<feature type="compositionally biased region" description="Polar residues" evidence="2">
    <location>
        <begin position="1"/>
        <end position="13"/>
    </location>
</feature>